<feature type="compositionally biased region" description="Basic and acidic residues" evidence="6">
    <location>
        <begin position="342"/>
        <end position="356"/>
    </location>
</feature>
<dbReference type="InterPro" id="IPR022791">
    <property type="entry name" value="L-PG_synthase/AglD"/>
</dbReference>
<comment type="subcellular location">
    <subcellularLocation>
        <location evidence="1">Cell membrane</location>
        <topology evidence="1">Multi-pass membrane protein</topology>
    </subcellularLocation>
</comment>
<evidence type="ECO:0000256" key="6">
    <source>
        <dbReference type="SAM" id="MobiDB-lite"/>
    </source>
</evidence>
<evidence type="ECO:0000256" key="7">
    <source>
        <dbReference type="SAM" id="Phobius"/>
    </source>
</evidence>
<accession>A0A9X3LQU6</accession>
<dbReference type="Pfam" id="PF03706">
    <property type="entry name" value="LPG_synthase_TM"/>
    <property type="match status" value="1"/>
</dbReference>
<evidence type="ECO:0000256" key="1">
    <source>
        <dbReference type="ARBA" id="ARBA00004651"/>
    </source>
</evidence>
<protein>
    <submittedName>
        <fullName evidence="8">YbhN family protein</fullName>
    </submittedName>
</protein>
<feature type="transmembrane region" description="Helical" evidence="7">
    <location>
        <begin position="154"/>
        <end position="174"/>
    </location>
</feature>
<dbReference type="PANTHER" id="PTHR39087">
    <property type="entry name" value="UPF0104 MEMBRANE PROTEIN MJ1595"/>
    <property type="match status" value="1"/>
</dbReference>
<dbReference type="RefSeq" id="WP_269944859.1">
    <property type="nucleotide sequence ID" value="NZ_JAKMUT010000009.1"/>
</dbReference>
<sequence length="356" mass="38028">MRELWRRTEVRTLLCLALIAIIAFLAREHLHFIGDGWRELAHADKRWIGLAILALAASMVAQAEVMVVLLRSAGVKVKRISANSLGLAANAWSSTFPGGPALSAAMIFREQLKWGATPVIASWYMLLSGALAGGGMAILAIGAVFFLGLTVKPLTLAMSLVALVALAILTNWVAKNRDKVERWLVNRLRTFNARRGKPVDRFTDSVRGFSRQLSAVELPLTKLAAAIAASLGNWVFEILCLLACIYAIGATPPIAGVVLAFLTAKLVGQAQVTPGGLGPVDVALTSALVGFGTLTSVQAFGAVIVFRMLSFVGLALVGWIVFFATKMVNPKGNADDAAAETGRQEERQEEPVGRAR</sequence>
<evidence type="ECO:0000256" key="2">
    <source>
        <dbReference type="ARBA" id="ARBA00022475"/>
    </source>
</evidence>
<dbReference type="AlphaFoldDB" id="A0A9X3LQU6"/>
<keyword evidence="5 7" id="KW-0472">Membrane</keyword>
<dbReference type="Proteomes" id="UP001146469">
    <property type="component" value="Unassembled WGS sequence"/>
</dbReference>
<dbReference type="PANTHER" id="PTHR39087:SF2">
    <property type="entry name" value="UPF0104 MEMBRANE PROTEIN MJ1595"/>
    <property type="match status" value="1"/>
</dbReference>
<keyword evidence="9" id="KW-1185">Reference proteome</keyword>
<keyword evidence="2" id="KW-1003">Cell membrane</keyword>
<comment type="caution">
    <text evidence="8">The sequence shown here is derived from an EMBL/GenBank/DDBJ whole genome shotgun (WGS) entry which is preliminary data.</text>
</comment>
<feature type="transmembrane region" description="Helical" evidence="7">
    <location>
        <begin position="123"/>
        <end position="148"/>
    </location>
</feature>
<keyword evidence="4 7" id="KW-1133">Transmembrane helix</keyword>
<feature type="region of interest" description="Disordered" evidence="6">
    <location>
        <begin position="333"/>
        <end position="356"/>
    </location>
</feature>
<dbReference type="EMBL" id="JAKMUT010000009">
    <property type="protein sequence ID" value="MCZ9290408.1"/>
    <property type="molecule type" value="Genomic_DNA"/>
</dbReference>
<proteinExistence type="predicted"/>
<feature type="transmembrane region" description="Helical" evidence="7">
    <location>
        <begin position="299"/>
        <end position="324"/>
    </location>
</feature>
<dbReference type="NCBIfam" id="TIGR00374">
    <property type="entry name" value="flippase-like domain"/>
    <property type="match status" value="1"/>
</dbReference>
<evidence type="ECO:0000256" key="3">
    <source>
        <dbReference type="ARBA" id="ARBA00022692"/>
    </source>
</evidence>
<evidence type="ECO:0000256" key="4">
    <source>
        <dbReference type="ARBA" id="ARBA00022989"/>
    </source>
</evidence>
<evidence type="ECO:0000256" key="5">
    <source>
        <dbReference type="ARBA" id="ARBA00023136"/>
    </source>
</evidence>
<keyword evidence="3 7" id="KW-0812">Transmembrane</keyword>
<reference evidence="8" key="1">
    <citation type="submission" date="2022-02" db="EMBL/GenBank/DDBJ databases">
        <title>Corynebacterium sp. from urogenital microbiome.</title>
        <authorList>
            <person name="Cappelli E.A."/>
            <person name="Ribeiro T.G."/>
            <person name="Peixe L."/>
        </authorList>
    </citation>
    <scope>NUCLEOTIDE SEQUENCE</scope>
    <source>
        <strain evidence="8">C8Ua_174</strain>
    </source>
</reference>
<gene>
    <name evidence="8" type="ORF">L8V00_09380</name>
</gene>
<name>A0A9X3LQU6_9CORY</name>
<feature type="transmembrane region" description="Helical" evidence="7">
    <location>
        <begin position="47"/>
        <end position="70"/>
    </location>
</feature>
<evidence type="ECO:0000313" key="8">
    <source>
        <dbReference type="EMBL" id="MCZ9290408.1"/>
    </source>
</evidence>
<feature type="transmembrane region" description="Helical" evidence="7">
    <location>
        <begin position="12"/>
        <end position="27"/>
    </location>
</feature>
<organism evidence="8 9">
    <name type="scientific">Corynebacterium evansiae</name>
    <dbReference type="NCBI Taxonomy" id="2913499"/>
    <lineage>
        <taxon>Bacteria</taxon>
        <taxon>Bacillati</taxon>
        <taxon>Actinomycetota</taxon>
        <taxon>Actinomycetes</taxon>
        <taxon>Mycobacteriales</taxon>
        <taxon>Corynebacteriaceae</taxon>
        <taxon>Corynebacterium</taxon>
    </lineage>
</organism>
<evidence type="ECO:0000313" key="9">
    <source>
        <dbReference type="Proteomes" id="UP001146469"/>
    </source>
</evidence>
<dbReference type="GO" id="GO:0005886">
    <property type="term" value="C:plasma membrane"/>
    <property type="evidence" value="ECO:0007669"/>
    <property type="project" value="UniProtKB-SubCell"/>
</dbReference>